<accession>A0A932FXJ2</accession>
<evidence type="ECO:0000256" key="4">
    <source>
        <dbReference type="ARBA" id="ARBA00023004"/>
    </source>
</evidence>
<dbReference type="PROSITE" id="PS50126">
    <property type="entry name" value="S1"/>
    <property type="match status" value="1"/>
</dbReference>
<evidence type="ECO:0000256" key="3">
    <source>
        <dbReference type="ARBA" id="ARBA00022723"/>
    </source>
</evidence>
<feature type="non-terminal residue" evidence="7">
    <location>
        <position position="480"/>
    </location>
</feature>
<keyword evidence="7" id="KW-0560">Oxidoreductase</keyword>
<dbReference type="PANTHER" id="PTHR30426:SF0">
    <property type="entry name" value="4-HYDROXY-3-METHYLBUT-2-ENYL DIPHOSPHATE REDUCTASE"/>
    <property type="match status" value="1"/>
</dbReference>
<dbReference type="CDD" id="cd05687">
    <property type="entry name" value="S1_RPS1_repeat_ec1_hs1"/>
    <property type="match status" value="1"/>
</dbReference>
<keyword evidence="3" id="KW-0479">Metal-binding</keyword>
<dbReference type="GO" id="GO:0051745">
    <property type="term" value="F:4-hydroxy-3-methylbut-2-enyl diphosphate reductase activity"/>
    <property type="evidence" value="ECO:0007669"/>
    <property type="project" value="UniProtKB-EC"/>
</dbReference>
<dbReference type="InterPro" id="IPR012340">
    <property type="entry name" value="NA-bd_OB-fold"/>
</dbReference>
<evidence type="ECO:0000256" key="1">
    <source>
        <dbReference type="ARBA" id="ARBA00001966"/>
    </source>
</evidence>
<dbReference type="InterPro" id="IPR003451">
    <property type="entry name" value="LytB/IspH"/>
</dbReference>
<dbReference type="Pfam" id="PF00575">
    <property type="entry name" value="S1"/>
    <property type="match status" value="1"/>
</dbReference>
<dbReference type="Proteomes" id="UP000769766">
    <property type="component" value="Unassembled WGS sequence"/>
</dbReference>
<dbReference type="GO" id="GO:0050992">
    <property type="term" value="P:dimethylallyl diphosphate biosynthetic process"/>
    <property type="evidence" value="ECO:0007669"/>
    <property type="project" value="InterPro"/>
</dbReference>
<comment type="caution">
    <text evidence="7">The sequence shown here is derived from an EMBL/GenBank/DDBJ whole genome shotgun (WGS) entry which is preliminary data.</text>
</comment>
<keyword evidence="2" id="KW-0004">4Fe-4S</keyword>
<feature type="domain" description="S1 motif" evidence="6">
    <location>
        <begin position="397"/>
        <end position="461"/>
    </location>
</feature>
<dbReference type="Gene3D" id="2.40.50.140">
    <property type="entry name" value="Nucleic acid-binding proteins"/>
    <property type="match status" value="1"/>
</dbReference>
<organism evidence="7 8">
    <name type="scientific">Tectimicrobiota bacterium</name>
    <dbReference type="NCBI Taxonomy" id="2528274"/>
    <lineage>
        <taxon>Bacteria</taxon>
        <taxon>Pseudomonadati</taxon>
        <taxon>Nitrospinota/Tectimicrobiota group</taxon>
        <taxon>Candidatus Tectimicrobiota</taxon>
    </lineage>
</organism>
<dbReference type="InterPro" id="IPR003029">
    <property type="entry name" value="S1_domain"/>
</dbReference>
<dbReference type="Gene3D" id="3.40.50.11270">
    <property type="match status" value="1"/>
</dbReference>
<reference evidence="7" key="1">
    <citation type="submission" date="2020-07" db="EMBL/GenBank/DDBJ databases">
        <title>Huge and variable diversity of episymbiotic CPR bacteria and DPANN archaea in groundwater ecosystems.</title>
        <authorList>
            <person name="He C.Y."/>
            <person name="Keren R."/>
            <person name="Whittaker M."/>
            <person name="Farag I.F."/>
            <person name="Doudna J."/>
            <person name="Cate J.H.D."/>
            <person name="Banfield J.F."/>
        </authorList>
    </citation>
    <scope>NUCLEOTIDE SEQUENCE</scope>
    <source>
        <strain evidence="7">NC_groundwater_672_Ag_B-0.1um_62_36</strain>
    </source>
</reference>
<evidence type="ECO:0000256" key="2">
    <source>
        <dbReference type="ARBA" id="ARBA00022485"/>
    </source>
</evidence>
<dbReference type="Pfam" id="PF02401">
    <property type="entry name" value="LYTB"/>
    <property type="match status" value="1"/>
</dbReference>
<dbReference type="EMBL" id="JACPRF010000374">
    <property type="protein sequence ID" value="MBI2877633.1"/>
    <property type="molecule type" value="Genomic_DNA"/>
</dbReference>
<protein>
    <submittedName>
        <fullName evidence="7">4-hydroxy-3-methylbut-2-enyl diphosphate reductase</fullName>
        <ecNumber evidence="7">1.17.7.4</ecNumber>
    </submittedName>
</protein>
<dbReference type="EC" id="1.17.7.4" evidence="7"/>
<comment type="cofactor">
    <cofactor evidence="1">
        <name>[4Fe-4S] cluster</name>
        <dbReference type="ChEBI" id="CHEBI:49883"/>
    </cofactor>
</comment>
<dbReference type="CDD" id="cd13944">
    <property type="entry name" value="lytB_ispH"/>
    <property type="match status" value="1"/>
</dbReference>
<dbReference type="NCBIfam" id="TIGR00216">
    <property type="entry name" value="ispH_lytB"/>
    <property type="match status" value="1"/>
</dbReference>
<evidence type="ECO:0000259" key="6">
    <source>
        <dbReference type="PROSITE" id="PS50126"/>
    </source>
</evidence>
<dbReference type="AlphaFoldDB" id="A0A932FXJ2"/>
<dbReference type="InterPro" id="IPR035104">
    <property type="entry name" value="Ribosomal_protein_S1-like"/>
</dbReference>
<sequence>MGQILLARSAGYCFGVRRALKLAENGLKQAAGRPVYSLGPLIHNPWAVRSLEEEGLRVVSSLSEIPLGGAVVIIRSHGVPPEIYREAAAAGLQVVDATCPLVRKVQRLAHLLREEGYQVVILGDEDHPEVKGVKAYGGAGSVILGEERGDPRAFDPEAEPLLEPHRLRGKIGVVVQTTFPLQAFQSMTQALLERAGGDLSIPGPRSGVSRSWSSPPLREIRIFNTLCPFTLARQQEAQELASQADVILVVGGRNSANTTRLVELCRQLQPHTYQVEEAQEVEDHWLWGKACIGITAGASTPPWTIKEVQIRAQSFLDQNFLCGGRSDMMEDTNVHPGEMEEDKAEEMEKVAAGGGEAMATAEAEFGTTGNGSESEEEEDYPSMDQLYEESLRHIQEGEILMGTIIHIGKETVLVDIGYKSEGTIPLYEFPDHGRDLKVGEAVEVYLEKKEDNEGGIVLSKEKANKIKVWDEINRAYENNE</sequence>
<keyword evidence="4" id="KW-0408">Iron</keyword>
<name>A0A932FXJ2_UNCTE</name>
<evidence type="ECO:0000313" key="8">
    <source>
        <dbReference type="Proteomes" id="UP000769766"/>
    </source>
</evidence>
<dbReference type="GO" id="GO:0046872">
    <property type="term" value="F:metal ion binding"/>
    <property type="evidence" value="ECO:0007669"/>
    <property type="project" value="UniProtKB-KW"/>
</dbReference>
<dbReference type="SMART" id="SM00316">
    <property type="entry name" value="S1"/>
    <property type="match status" value="1"/>
</dbReference>
<dbReference type="PANTHER" id="PTHR30426">
    <property type="entry name" value="4-HYDROXY-3-METHYLBUT-2-ENYL DIPHOSPHATE REDUCTASE"/>
    <property type="match status" value="1"/>
</dbReference>
<dbReference type="PRINTS" id="PR00681">
    <property type="entry name" value="RIBOSOMALS1"/>
</dbReference>
<keyword evidence="5" id="KW-0411">Iron-sulfur</keyword>
<dbReference type="Gene3D" id="3.40.1010.20">
    <property type="entry name" value="4-hydroxy-3-methylbut-2-enyl diphosphate reductase, catalytic domain"/>
    <property type="match status" value="2"/>
</dbReference>
<gene>
    <name evidence="7" type="primary">ispH</name>
    <name evidence="7" type="ORF">HYY20_12205</name>
</gene>
<dbReference type="GO" id="GO:0019288">
    <property type="term" value="P:isopentenyl diphosphate biosynthetic process, methylerythritol 4-phosphate pathway"/>
    <property type="evidence" value="ECO:0007669"/>
    <property type="project" value="InterPro"/>
</dbReference>
<dbReference type="GO" id="GO:0003676">
    <property type="term" value="F:nucleic acid binding"/>
    <property type="evidence" value="ECO:0007669"/>
    <property type="project" value="InterPro"/>
</dbReference>
<evidence type="ECO:0000313" key="7">
    <source>
        <dbReference type="EMBL" id="MBI2877633.1"/>
    </source>
</evidence>
<dbReference type="SUPFAM" id="SSF50249">
    <property type="entry name" value="Nucleic acid-binding proteins"/>
    <property type="match status" value="1"/>
</dbReference>
<evidence type="ECO:0000256" key="5">
    <source>
        <dbReference type="ARBA" id="ARBA00023014"/>
    </source>
</evidence>
<dbReference type="HAMAP" id="MF_00191">
    <property type="entry name" value="IspH"/>
    <property type="match status" value="1"/>
</dbReference>
<proteinExistence type="inferred from homology"/>
<dbReference type="GO" id="GO:0051539">
    <property type="term" value="F:4 iron, 4 sulfur cluster binding"/>
    <property type="evidence" value="ECO:0007669"/>
    <property type="project" value="UniProtKB-KW"/>
</dbReference>